<dbReference type="Gene3D" id="3.40.50.12370">
    <property type="match status" value="1"/>
</dbReference>
<proteinExistence type="inferred from homology"/>
<dbReference type="InterPro" id="IPR006016">
    <property type="entry name" value="UspA"/>
</dbReference>
<evidence type="ECO:0000256" key="1">
    <source>
        <dbReference type="ARBA" id="ARBA00008791"/>
    </source>
</evidence>
<feature type="domain" description="UspA" evidence="2">
    <location>
        <begin position="174"/>
        <end position="292"/>
    </location>
</feature>
<comment type="similarity">
    <text evidence="1">Belongs to the universal stress protein A family.</text>
</comment>
<gene>
    <name evidence="3" type="ORF">FNB15_18515</name>
</gene>
<dbReference type="PRINTS" id="PR01438">
    <property type="entry name" value="UNVRSLSTRESS"/>
</dbReference>
<keyword evidence="4" id="KW-1185">Reference proteome</keyword>
<evidence type="ECO:0000313" key="4">
    <source>
        <dbReference type="Proteomes" id="UP000317496"/>
    </source>
</evidence>
<dbReference type="CDD" id="cd00293">
    <property type="entry name" value="USP-like"/>
    <property type="match status" value="1"/>
</dbReference>
<organism evidence="3 4">
    <name type="scientific">Ferrovibrio terrae</name>
    <dbReference type="NCBI Taxonomy" id="2594003"/>
    <lineage>
        <taxon>Bacteria</taxon>
        <taxon>Pseudomonadati</taxon>
        <taxon>Pseudomonadota</taxon>
        <taxon>Alphaproteobacteria</taxon>
        <taxon>Rhodospirillales</taxon>
        <taxon>Rhodospirillaceae</taxon>
        <taxon>Ferrovibrio</taxon>
    </lineage>
</organism>
<evidence type="ECO:0000313" key="3">
    <source>
        <dbReference type="EMBL" id="QDO99143.1"/>
    </source>
</evidence>
<dbReference type="PANTHER" id="PTHR46268">
    <property type="entry name" value="STRESS RESPONSE PROTEIN NHAX"/>
    <property type="match status" value="1"/>
</dbReference>
<name>A0A516H5R3_9PROT</name>
<evidence type="ECO:0000259" key="2">
    <source>
        <dbReference type="Pfam" id="PF00582"/>
    </source>
</evidence>
<dbReference type="Proteomes" id="UP000317496">
    <property type="component" value="Chromosome"/>
</dbReference>
<protein>
    <submittedName>
        <fullName evidence="3">Universal stress protein</fullName>
    </submittedName>
</protein>
<dbReference type="Pfam" id="PF00582">
    <property type="entry name" value="Usp"/>
    <property type="match status" value="1"/>
</dbReference>
<dbReference type="OrthoDB" id="9804721at2"/>
<accession>A0A516H5R3</accession>
<dbReference type="SUPFAM" id="SSF52402">
    <property type="entry name" value="Adenine nucleotide alpha hydrolases-like"/>
    <property type="match status" value="2"/>
</dbReference>
<reference evidence="3 4" key="1">
    <citation type="submission" date="2019-07" db="EMBL/GenBank/DDBJ databases">
        <title>Genome sequencing for Ferrovibrio sp. K5.</title>
        <authorList>
            <person name="Park S.-J."/>
        </authorList>
    </citation>
    <scope>NUCLEOTIDE SEQUENCE [LARGE SCALE GENOMIC DNA]</scope>
    <source>
        <strain evidence="3 4">K5</strain>
    </source>
</reference>
<dbReference type="PANTHER" id="PTHR46268:SF15">
    <property type="entry name" value="UNIVERSAL STRESS PROTEIN HP_0031"/>
    <property type="match status" value="1"/>
</dbReference>
<dbReference type="AlphaFoldDB" id="A0A516H5R3"/>
<dbReference type="InterPro" id="IPR006015">
    <property type="entry name" value="Universal_stress_UspA"/>
</dbReference>
<dbReference type="KEGG" id="fer:FNB15_18515"/>
<dbReference type="EMBL" id="CP041636">
    <property type="protein sequence ID" value="QDO99143.1"/>
    <property type="molecule type" value="Genomic_DNA"/>
</dbReference>
<sequence length="294" mass="31693">MLPGDKRHGHNTGGRAMSYRDIVVHLTLDPRNAARTQIAIAMARRFGARISGLYTVPPPNVPYYMGEYIPTELIQKQMDEAQKASVGAKEEFLATCTAAGIEHRWLSSDLAPVEALRLAARCSDIAIVGQPDPNPSDPASIPYGTDVLPHELALQAGRPILAVPYAGSQPDLGRRILVAWNGKREAARALHDAMPLLRGAEMVHLITLGPERKGRAALAEIADHLQRHGLRLESAVIAPNGAKVGQALLNEAKSRGCDMMVMGAFGHSRLREMVFGGVTETVLGNMTLPVLLSN</sequence>